<dbReference type="Gene3D" id="3.40.50.11210">
    <property type="entry name" value="Rap/Ran-GAP"/>
    <property type="match status" value="1"/>
</dbReference>
<accession>A0A9N8UYK0</accession>
<dbReference type="InterPro" id="IPR050989">
    <property type="entry name" value="Rap1_Ran_GAP"/>
</dbReference>
<keyword evidence="4" id="KW-1185">Reference proteome</keyword>
<dbReference type="GO" id="GO:0005096">
    <property type="term" value="F:GTPase activator activity"/>
    <property type="evidence" value="ECO:0007669"/>
    <property type="project" value="UniProtKB-KW"/>
</dbReference>
<dbReference type="EMBL" id="CAJVPK010000039">
    <property type="protein sequence ID" value="CAG8436594.1"/>
    <property type="molecule type" value="Genomic_DNA"/>
</dbReference>
<evidence type="ECO:0000256" key="1">
    <source>
        <dbReference type="ARBA" id="ARBA00022468"/>
    </source>
</evidence>
<gene>
    <name evidence="3" type="ORF">DEBURN_LOCUS1036</name>
</gene>
<sequence>MASYPSSNHSSVLSSRISGESVFSNSSSSTTYTQFTLPIAAQYSSPTKSTFNDVNVDYRIEHVDSQANWYRKYFYGKDTITIKTNRESIYWYRYIVRKRDMQDERSVLVGPPVIPLGEPLWDDLLKMINKDFANGRLTKFITTPELSKELLNLDESRNTEEEWFSNTYTSSEYDKFLNILGNEVQLQGWQGFGGGLDTKTGETGDCSIHDIGTWKDFEIMYHVCTMLPYERKDKYQITRKRHIGNDVRKPFSPSSIRSQFLHVFLVVSPVLTEDGSQAYSVEIVCKEGVPNFGPAPPNPPIFYDMTLLKRFIVATVINGQNAALKTPKLCDPFLRARYGRMDDLAHQFVPIIIPPLSSPIPEISKKDKISHKEELNSMLKSLFVNELKCGSGRTPEIMRVKTLLDRGADPNIRIPQPIPNSRFSFSSEKDTNMDKINYSNLHKLPNILFAVILLSDDPIFAKLLVNYGCETMPQDQYFPNAFVFAAKCLLENVPSLGDPERVDAAIDNISIKNSSPREKSYNKLWRGLSGIRKWKENITRGY</sequence>
<reference evidence="3" key="1">
    <citation type="submission" date="2021-06" db="EMBL/GenBank/DDBJ databases">
        <authorList>
            <person name="Kallberg Y."/>
            <person name="Tangrot J."/>
            <person name="Rosling A."/>
        </authorList>
    </citation>
    <scope>NUCLEOTIDE SEQUENCE</scope>
    <source>
        <strain evidence="3">AZ414A</strain>
    </source>
</reference>
<proteinExistence type="predicted"/>
<evidence type="ECO:0000313" key="3">
    <source>
        <dbReference type="EMBL" id="CAG8436594.1"/>
    </source>
</evidence>
<protein>
    <submittedName>
        <fullName evidence="3">9371_t:CDS:1</fullName>
    </submittedName>
</protein>
<organism evidence="3 4">
    <name type="scientific">Diversispora eburnea</name>
    <dbReference type="NCBI Taxonomy" id="1213867"/>
    <lineage>
        <taxon>Eukaryota</taxon>
        <taxon>Fungi</taxon>
        <taxon>Fungi incertae sedis</taxon>
        <taxon>Mucoromycota</taxon>
        <taxon>Glomeromycotina</taxon>
        <taxon>Glomeromycetes</taxon>
        <taxon>Diversisporales</taxon>
        <taxon>Diversisporaceae</taxon>
        <taxon>Diversispora</taxon>
    </lineage>
</organism>
<dbReference type="InterPro" id="IPR035974">
    <property type="entry name" value="Rap/Ran-GAP_sf"/>
</dbReference>
<dbReference type="GO" id="GO:0005737">
    <property type="term" value="C:cytoplasm"/>
    <property type="evidence" value="ECO:0007669"/>
    <property type="project" value="TreeGrafter"/>
</dbReference>
<dbReference type="PANTHER" id="PTHR15711">
    <property type="entry name" value="RAP GTPASE-ACTIVATING PROTEIN"/>
    <property type="match status" value="1"/>
</dbReference>
<dbReference type="Proteomes" id="UP000789706">
    <property type="component" value="Unassembled WGS sequence"/>
</dbReference>
<dbReference type="AlphaFoldDB" id="A0A9N8UYK0"/>
<keyword evidence="1" id="KW-0343">GTPase activation</keyword>
<dbReference type="GO" id="GO:0051056">
    <property type="term" value="P:regulation of small GTPase mediated signal transduction"/>
    <property type="evidence" value="ECO:0007669"/>
    <property type="project" value="InterPro"/>
</dbReference>
<feature type="domain" description="Rap-GAP" evidence="2">
    <location>
        <begin position="134"/>
        <end position="344"/>
    </location>
</feature>
<dbReference type="Pfam" id="PF02145">
    <property type="entry name" value="Rap_GAP"/>
    <property type="match status" value="1"/>
</dbReference>
<dbReference type="PROSITE" id="PS50085">
    <property type="entry name" value="RAPGAP"/>
    <property type="match status" value="1"/>
</dbReference>
<dbReference type="InterPro" id="IPR000331">
    <property type="entry name" value="Rap/Ran_GAP_dom"/>
</dbReference>
<dbReference type="PANTHER" id="PTHR15711:SF22">
    <property type="entry name" value="RAP-GAP DOMAIN-CONTAINING PROTEIN"/>
    <property type="match status" value="1"/>
</dbReference>
<evidence type="ECO:0000259" key="2">
    <source>
        <dbReference type="PROSITE" id="PS50085"/>
    </source>
</evidence>
<comment type="caution">
    <text evidence="3">The sequence shown here is derived from an EMBL/GenBank/DDBJ whole genome shotgun (WGS) entry which is preliminary data.</text>
</comment>
<name>A0A9N8UYK0_9GLOM</name>
<dbReference type="SUPFAM" id="SSF111347">
    <property type="entry name" value="Rap/Ran-GAP"/>
    <property type="match status" value="1"/>
</dbReference>
<dbReference type="OrthoDB" id="2499658at2759"/>
<evidence type="ECO:0000313" key="4">
    <source>
        <dbReference type="Proteomes" id="UP000789706"/>
    </source>
</evidence>